<keyword evidence="3" id="KW-1185">Reference proteome</keyword>
<sequence>MAIGPVRRDLKYGLNQLRNRNIGNRCQYVLYDSKYQECPLPDIFGVFLLREWQKDHYWSLLNGKTLYASHGGVCYKYTPNEHQQIHVSSPAHLQANHEEADTLIAFHLENITYNTVIIRTSDTDVLVILIGSLGKKNLKERTRSTIIMDCGSGNSRRYINVTNIVNVLEERQPGLSRALLGYHAFTGCDFTSSFYRKGKLKPLEIVEKDAAGRYLHLFTCMGEVDGDVNIEVASEFVCKMYSQPKVRSVDEARYNKLMQMTGKIDQRAQYVSILWNHANFACPDQGLSPTDYGWSANGNLLQPVWFDGPSLPDALFTDRDNNKDDSNDTCSDSDETTIVKSTDVDSDADDHIYHEPSDDEAWSEDSDTDSQDVD</sequence>
<dbReference type="PANTHER" id="PTHR46704:SF9">
    <property type="entry name" value="BHLH DOMAIN-CONTAINING PROTEIN"/>
    <property type="match status" value="1"/>
</dbReference>
<accession>A0AAE1Q5E0</accession>
<feature type="compositionally biased region" description="Acidic residues" evidence="1">
    <location>
        <begin position="357"/>
        <end position="374"/>
    </location>
</feature>
<proteinExistence type="predicted"/>
<dbReference type="Proteomes" id="UP001292094">
    <property type="component" value="Unassembled WGS sequence"/>
</dbReference>
<dbReference type="AlphaFoldDB" id="A0AAE1Q5E0"/>
<evidence type="ECO:0000313" key="2">
    <source>
        <dbReference type="EMBL" id="KAK4320595.1"/>
    </source>
</evidence>
<organism evidence="2 3">
    <name type="scientific">Petrolisthes manimaculis</name>
    <dbReference type="NCBI Taxonomy" id="1843537"/>
    <lineage>
        <taxon>Eukaryota</taxon>
        <taxon>Metazoa</taxon>
        <taxon>Ecdysozoa</taxon>
        <taxon>Arthropoda</taxon>
        <taxon>Crustacea</taxon>
        <taxon>Multicrustacea</taxon>
        <taxon>Malacostraca</taxon>
        <taxon>Eumalacostraca</taxon>
        <taxon>Eucarida</taxon>
        <taxon>Decapoda</taxon>
        <taxon>Pleocyemata</taxon>
        <taxon>Anomura</taxon>
        <taxon>Galatheoidea</taxon>
        <taxon>Porcellanidae</taxon>
        <taxon>Petrolisthes</taxon>
    </lineage>
</organism>
<evidence type="ECO:0000313" key="3">
    <source>
        <dbReference type="Proteomes" id="UP001292094"/>
    </source>
</evidence>
<name>A0AAE1Q5E0_9EUCA</name>
<dbReference type="EMBL" id="JAWZYT010000655">
    <property type="protein sequence ID" value="KAK4320595.1"/>
    <property type="molecule type" value="Genomic_DNA"/>
</dbReference>
<dbReference type="PANTHER" id="PTHR46704">
    <property type="entry name" value="CXC DOMAIN-CONTAINING PROTEIN-RELATED"/>
    <property type="match status" value="1"/>
</dbReference>
<feature type="region of interest" description="Disordered" evidence="1">
    <location>
        <begin position="318"/>
        <end position="374"/>
    </location>
</feature>
<comment type="caution">
    <text evidence="2">The sequence shown here is derived from an EMBL/GenBank/DDBJ whole genome shotgun (WGS) entry which is preliminary data.</text>
</comment>
<reference evidence="2" key="1">
    <citation type="submission" date="2023-11" db="EMBL/GenBank/DDBJ databases">
        <title>Genome assemblies of two species of porcelain crab, Petrolisthes cinctipes and Petrolisthes manimaculis (Anomura: Porcellanidae).</title>
        <authorList>
            <person name="Angst P."/>
        </authorList>
    </citation>
    <scope>NUCLEOTIDE SEQUENCE</scope>
    <source>
        <strain evidence="2">PB745_02</strain>
        <tissue evidence="2">Gill</tissue>
    </source>
</reference>
<protein>
    <submittedName>
        <fullName evidence="2">Uncharacterized protein</fullName>
    </submittedName>
</protein>
<evidence type="ECO:0000256" key="1">
    <source>
        <dbReference type="SAM" id="MobiDB-lite"/>
    </source>
</evidence>
<gene>
    <name evidence="2" type="ORF">Pmani_008556</name>
</gene>